<reference evidence="1 2" key="1">
    <citation type="submission" date="2017-07" db="EMBL/GenBank/DDBJ databases">
        <title>Niveispirillum cyanobacteriorum sp. nov., isolated from cyanobacterial aggregates in a eutrophic lake.</title>
        <authorList>
            <person name="Cai H."/>
        </authorList>
    </citation>
    <scope>NUCLEOTIDE SEQUENCE [LARGE SCALE GENOMIC DNA]</scope>
    <source>
        <strain evidence="2">TH1-14</strain>
    </source>
</reference>
<dbReference type="InterPro" id="IPR006439">
    <property type="entry name" value="HAD-SF_hydro_IA"/>
</dbReference>
<dbReference type="PANTHER" id="PTHR18901:SF38">
    <property type="entry name" value="PSEUDOURIDINE-5'-PHOSPHATASE"/>
    <property type="match status" value="1"/>
</dbReference>
<dbReference type="AlphaFoldDB" id="A0A255Z1P1"/>
<accession>A0A255Z1P1</accession>
<protein>
    <submittedName>
        <fullName evidence="1">Haloacid dehalogenase</fullName>
    </submittedName>
</protein>
<dbReference type="Gene3D" id="3.40.50.1000">
    <property type="entry name" value="HAD superfamily/HAD-like"/>
    <property type="match status" value="1"/>
</dbReference>
<dbReference type="Gene3D" id="1.10.150.240">
    <property type="entry name" value="Putative phosphatase, domain 2"/>
    <property type="match status" value="1"/>
</dbReference>
<dbReference type="PANTHER" id="PTHR18901">
    <property type="entry name" value="2-DEOXYGLUCOSE-6-PHOSPHATE PHOSPHATASE 2"/>
    <property type="match status" value="1"/>
</dbReference>
<evidence type="ECO:0000313" key="1">
    <source>
        <dbReference type="EMBL" id="OYQ35339.1"/>
    </source>
</evidence>
<dbReference type="Pfam" id="PF13419">
    <property type="entry name" value="HAD_2"/>
    <property type="match status" value="1"/>
</dbReference>
<dbReference type="InterPro" id="IPR041492">
    <property type="entry name" value="HAD_2"/>
</dbReference>
<comment type="caution">
    <text evidence="1">The sequence shown here is derived from an EMBL/GenBank/DDBJ whole genome shotgun (WGS) entry which is preliminary data.</text>
</comment>
<dbReference type="SFLD" id="SFLDS00003">
    <property type="entry name" value="Haloacid_Dehalogenase"/>
    <property type="match status" value="1"/>
</dbReference>
<evidence type="ECO:0000313" key="2">
    <source>
        <dbReference type="Proteomes" id="UP000216998"/>
    </source>
</evidence>
<dbReference type="SUPFAM" id="SSF56784">
    <property type="entry name" value="HAD-like"/>
    <property type="match status" value="1"/>
</dbReference>
<gene>
    <name evidence="1" type="ORF">CHU95_09015</name>
</gene>
<dbReference type="InterPro" id="IPR036412">
    <property type="entry name" value="HAD-like_sf"/>
</dbReference>
<dbReference type="InterPro" id="IPR023198">
    <property type="entry name" value="PGP-like_dom2"/>
</dbReference>
<dbReference type="OrthoDB" id="9800058at2"/>
<sequence length="222" mass="24238">MPLPVPGLPRPIHAVIFDMDGLLIDTERHVRSATLGAAAAIGRPMDDAFYAGIIGTPWPETLAMLKDFFGGQEGFDQFRAHFTPRMDALRQGVAMMTGVLELLDRLEALGLPKAVATSTGREKADEHLRHVGIHHRFTAIVTRDDVTRGKPHPEPYLTAAGLLEVDPAHCLALEDSHNGIRSAHEAGMMAIMVPDLLPATDDMRRLAVHVATDLHEVRLMLG</sequence>
<dbReference type="SFLD" id="SFLDG01135">
    <property type="entry name" value="C1.5.6:_HAD__Beta-PGM__Phospha"/>
    <property type="match status" value="1"/>
</dbReference>
<keyword evidence="2" id="KW-1185">Reference proteome</keyword>
<dbReference type="EMBL" id="NOXU01000026">
    <property type="protein sequence ID" value="OYQ35339.1"/>
    <property type="molecule type" value="Genomic_DNA"/>
</dbReference>
<dbReference type="InterPro" id="IPR023214">
    <property type="entry name" value="HAD_sf"/>
</dbReference>
<organism evidence="1 2">
    <name type="scientific">Niveispirillum lacus</name>
    <dbReference type="NCBI Taxonomy" id="1981099"/>
    <lineage>
        <taxon>Bacteria</taxon>
        <taxon>Pseudomonadati</taxon>
        <taxon>Pseudomonadota</taxon>
        <taxon>Alphaproteobacteria</taxon>
        <taxon>Rhodospirillales</taxon>
        <taxon>Azospirillaceae</taxon>
        <taxon>Niveispirillum</taxon>
    </lineage>
</organism>
<dbReference type="PRINTS" id="PR00413">
    <property type="entry name" value="HADHALOGNASE"/>
</dbReference>
<dbReference type="RefSeq" id="WP_094455839.1">
    <property type="nucleotide sequence ID" value="NZ_NOXU01000026.1"/>
</dbReference>
<dbReference type="NCBIfam" id="TIGR01509">
    <property type="entry name" value="HAD-SF-IA-v3"/>
    <property type="match status" value="1"/>
</dbReference>
<dbReference type="SFLD" id="SFLDG01129">
    <property type="entry name" value="C1.5:_HAD__Beta-PGM__Phosphata"/>
    <property type="match status" value="1"/>
</dbReference>
<dbReference type="Proteomes" id="UP000216998">
    <property type="component" value="Unassembled WGS sequence"/>
</dbReference>
<name>A0A255Z1P1_9PROT</name>
<proteinExistence type="predicted"/>